<accession>A0A0K2G7G6</accession>
<proteinExistence type="predicted"/>
<dbReference type="KEGG" id="nmv:NITMOv2_0444"/>
<reference evidence="2 3" key="1">
    <citation type="journal article" date="2015" name="Proc. Natl. Acad. Sci. U.S.A.">
        <title>Expanded metabolic versatility of ubiquitous nitrite-oxidizing bacteria from the genus Nitrospira.</title>
        <authorList>
            <person name="Koch H."/>
            <person name="Lucker S."/>
            <person name="Albertsen M."/>
            <person name="Kitzinger K."/>
            <person name="Herbold C."/>
            <person name="Spieck E."/>
            <person name="Nielsen P.H."/>
            <person name="Wagner M."/>
            <person name="Daims H."/>
        </authorList>
    </citation>
    <scope>NUCLEOTIDE SEQUENCE [LARGE SCALE GENOMIC DNA]</scope>
    <source>
        <strain evidence="2 3">NSP M-1</strain>
    </source>
</reference>
<dbReference type="Proteomes" id="UP000069205">
    <property type="component" value="Chromosome"/>
</dbReference>
<gene>
    <name evidence="2" type="ORF">NITMOv2_0444</name>
</gene>
<organism evidence="2 3">
    <name type="scientific">Nitrospira moscoviensis</name>
    <dbReference type="NCBI Taxonomy" id="42253"/>
    <lineage>
        <taxon>Bacteria</taxon>
        <taxon>Pseudomonadati</taxon>
        <taxon>Nitrospirota</taxon>
        <taxon>Nitrospiria</taxon>
        <taxon>Nitrospirales</taxon>
        <taxon>Nitrospiraceae</taxon>
        <taxon>Nitrospira</taxon>
    </lineage>
</organism>
<name>A0A0K2G7G6_NITMO</name>
<keyword evidence="1" id="KW-0812">Transmembrane</keyword>
<keyword evidence="1" id="KW-1133">Transmembrane helix</keyword>
<keyword evidence="1" id="KW-0472">Membrane</keyword>
<evidence type="ECO:0000313" key="3">
    <source>
        <dbReference type="Proteomes" id="UP000069205"/>
    </source>
</evidence>
<dbReference type="STRING" id="42253.NITMOv2_0444"/>
<protein>
    <submittedName>
        <fullName evidence="2">Putative Integral membrane protein</fullName>
    </submittedName>
</protein>
<sequence length="147" mass="15767">MITSTDPASLLRHSLRANAWFSGLSGLLFLLAAHPVATFLGLDAPWMVRALGPGLLVYALWLGFISRRSTPDCREVWSAIALDGVWVIGSALLLLGELLPLSTSGLWAIGIVADIVACFAVLQIYALFTFKSAVALYPSTAEVHHCT</sequence>
<dbReference type="RefSeq" id="WP_053378301.1">
    <property type="nucleotide sequence ID" value="NZ_CP011801.1"/>
</dbReference>
<evidence type="ECO:0000313" key="2">
    <source>
        <dbReference type="EMBL" id="ALA56880.1"/>
    </source>
</evidence>
<feature type="transmembrane region" description="Helical" evidence="1">
    <location>
        <begin position="20"/>
        <end position="40"/>
    </location>
</feature>
<feature type="transmembrane region" description="Helical" evidence="1">
    <location>
        <begin position="107"/>
        <end position="128"/>
    </location>
</feature>
<dbReference type="AlphaFoldDB" id="A0A0K2G7G6"/>
<feature type="transmembrane region" description="Helical" evidence="1">
    <location>
        <begin position="76"/>
        <end position="95"/>
    </location>
</feature>
<evidence type="ECO:0000256" key="1">
    <source>
        <dbReference type="SAM" id="Phobius"/>
    </source>
</evidence>
<keyword evidence="3" id="KW-1185">Reference proteome</keyword>
<dbReference type="PATRIC" id="fig|42253.5.peg.436"/>
<feature type="transmembrane region" description="Helical" evidence="1">
    <location>
        <begin position="46"/>
        <end position="64"/>
    </location>
</feature>
<dbReference type="EMBL" id="CP011801">
    <property type="protein sequence ID" value="ALA56880.1"/>
    <property type="molecule type" value="Genomic_DNA"/>
</dbReference>